<evidence type="ECO:0000256" key="1">
    <source>
        <dbReference type="SAM" id="MobiDB-lite"/>
    </source>
</evidence>
<evidence type="ECO:0000313" key="3">
    <source>
        <dbReference type="Proteomes" id="UP001221898"/>
    </source>
</evidence>
<dbReference type="Proteomes" id="UP001221898">
    <property type="component" value="Unassembled WGS sequence"/>
</dbReference>
<protein>
    <submittedName>
        <fullName evidence="2">Uncharacterized protein</fullName>
    </submittedName>
</protein>
<accession>A0AAD7WN17</accession>
<name>A0AAD7WN17_9TELE</name>
<dbReference type="AlphaFoldDB" id="A0AAD7WN17"/>
<sequence>MPSCGGHVRRRAVKTALGRRHGLSWPRLGFEQLTGKLAGFPSPRPKSRRSRSGTRPSPMCEVGWQQGDGRSGRMWSPSTLRLKRTTPSRVALRAMAWFNRTTGHTGHTAPPEPEVEGGAEMDYFHRLHEFTCQAQAGSGVRHKRAYDTRCQGQDFAPGNRVWIYCPSPSCPVSTPCAARHRSSGRGAYATLPQRLSRCAWGSPEMTAAGWRTATFLCNGRWGRQGQLAPYGGAM</sequence>
<proteinExistence type="predicted"/>
<keyword evidence="3" id="KW-1185">Reference proteome</keyword>
<comment type="caution">
    <text evidence="2">The sequence shown here is derived from an EMBL/GenBank/DDBJ whole genome shotgun (WGS) entry which is preliminary data.</text>
</comment>
<feature type="region of interest" description="Disordered" evidence="1">
    <location>
        <begin position="35"/>
        <end position="76"/>
    </location>
</feature>
<dbReference type="EMBL" id="JAINUG010000061">
    <property type="protein sequence ID" value="KAJ8402927.1"/>
    <property type="molecule type" value="Genomic_DNA"/>
</dbReference>
<reference evidence="2" key="1">
    <citation type="journal article" date="2023" name="Science">
        <title>Genome structures resolve the early diversification of teleost fishes.</title>
        <authorList>
            <person name="Parey E."/>
            <person name="Louis A."/>
            <person name="Montfort J."/>
            <person name="Bouchez O."/>
            <person name="Roques C."/>
            <person name="Iampietro C."/>
            <person name="Lluch J."/>
            <person name="Castinel A."/>
            <person name="Donnadieu C."/>
            <person name="Desvignes T."/>
            <person name="Floi Bucao C."/>
            <person name="Jouanno E."/>
            <person name="Wen M."/>
            <person name="Mejri S."/>
            <person name="Dirks R."/>
            <person name="Jansen H."/>
            <person name="Henkel C."/>
            <person name="Chen W.J."/>
            <person name="Zahm M."/>
            <person name="Cabau C."/>
            <person name="Klopp C."/>
            <person name="Thompson A.W."/>
            <person name="Robinson-Rechavi M."/>
            <person name="Braasch I."/>
            <person name="Lecointre G."/>
            <person name="Bobe J."/>
            <person name="Postlethwait J.H."/>
            <person name="Berthelot C."/>
            <person name="Roest Crollius H."/>
            <person name="Guiguen Y."/>
        </authorList>
    </citation>
    <scope>NUCLEOTIDE SEQUENCE</scope>
    <source>
        <strain evidence="2">NC1722</strain>
    </source>
</reference>
<evidence type="ECO:0000313" key="2">
    <source>
        <dbReference type="EMBL" id="KAJ8402927.1"/>
    </source>
</evidence>
<gene>
    <name evidence="2" type="ORF">AAFF_G00362410</name>
</gene>
<organism evidence="2 3">
    <name type="scientific">Aldrovandia affinis</name>
    <dbReference type="NCBI Taxonomy" id="143900"/>
    <lineage>
        <taxon>Eukaryota</taxon>
        <taxon>Metazoa</taxon>
        <taxon>Chordata</taxon>
        <taxon>Craniata</taxon>
        <taxon>Vertebrata</taxon>
        <taxon>Euteleostomi</taxon>
        <taxon>Actinopterygii</taxon>
        <taxon>Neopterygii</taxon>
        <taxon>Teleostei</taxon>
        <taxon>Notacanthiformes</taxon>
        <taxon>Halosauridae</taxon>
        <taxon>Aldrovandia</taxon>
    </lineage>
</organism>